<feature type="region of interest" description="Disordered" evidence="3">
    <location>
        <begin position="780"/>
        <end position="802"/>
    </location>
</feature>
<name>A0A433QV06_9FUNG</name>
<evidence type="ECO:0000256" key="3">
    <source>
        <dbReference type="SAM" id="MobiDB-lite"/>
    </source>
</evidence>
<dbReference type="PANTHER" id="PTHR14296">
    <property type="entry name" value="REMODELING AND SPACING FACTOR 1"/>
    <property type="match status" value="1"/>
</dbReference>
<evidence type="ECO:0000256" key="2">
    <source>
        <dbReference type="PROSITE-ProRule" id="PRU00035"/>
    </source>
</evidence>
<keyword evidence="6" id="KW-1185">Reference proteome</keyword>
<dbReference type="EMBL" id="RBNJ01001085">
    <property type="protein sequence ID" value="RUS33588.1"/>
    <property type="molecule type" value="Genomic_DNA"/>
</dbReference>
<feature type="non-terminal residue" evidence="5">
    <location>
        <position position="1"/>
    </location>
</feature>
<feature type="compositionally biased region" description="Polar residues" evidence="3">
    <location>
        <begin position="843"/>
        <end position="856"/>
    </location>
</feature>
<dbReference type="SMART" id="SM00297">
    <property type="entry name" value="BROMO"/>
    <property type="match status" value="1"/>
</dbReference>
<feature type="region of interest" description="Disordered" evidence="3">
    <location>
        <begin position="817"/>
        <end position="866"/>
    </location>
</feature>
<dbReference type="GO" id="GO:0006325">
    <property type="term" value="P:chromatin organization"/>
    <property type="evidence" value="ECO:0007669"/>
    <property type="project" value="UniProtKB-ARBA"/>
</dbReference>
<dbReference type="PRINTS" id="PR00503">
    <property type="entry name" value="BROMODOMAIN"/>
</dbReference>
<evidence type="ECO:0000256" key="1">
    <source>
        <dbReference type="ARBA" id="ARBA00023117"/>
    </source>
</evidence>
<dbReference type="GO" id="GO:0031213">
    <property type="term" value="C:RSF complex"/>
    <property type="evidence" value="ECO:0007669"/>
    <property type="project" value="InterPro"/>
</dbReference>
<dbReference type="Pfam" id="PF00439">
    <property type="entry name" value="Bromodomain"/>
    <property type="match status" value="1"/>
</dbReference>
<feature type="region of interest" description="Disordered" evidence="3">
    <location>
        <begin position="48"/>
        <end position="78"/>
    </location>
</feature>
<feature type="compositionally biased region" description="Basic and acidic residues" evidence="3">
    <location>
        <begin position="342"/>
        <end position="386"/>
    </location>
</feature>
<comment type="caution">
    <text evidence="5">The sequence shown here is derived from an EMBL/GenBank/DDBJ whole genome shotgun (WGS) entry which is preliminary data.</text>
</comment>
<dbReference type="PANTHER" id="PTHR14296:SF3">
    <property type="entry name" value="DIKAR, ISOFORM F"/>
    <property type="match status" value="1"/>
</dbReference>
<feature type="region of interest" description="Disordered" evidence="3">
    <location>
        <begin position="410"/>
        <end position="449"/>
    </location>
</feature>
<proteinExistence type="predicted"/>
<evidence type="ECO:0000313" key="6">
    <source>
        <dbReference type="Proteomes" id="UP000274822"/>
    </source>
</evidence>
<feature type="compositionally biased region" description="Low complexity" evidence="3">
    <location>
        <begin position="780"/>
        <end position="795"/>
    </location>
</feature>
<sequence>ALRNFPELILQSSWKFLNAFNFCDIFRTVLGLPRFDIYDLEAAFGANDEGDPQDQREASAALSQGSSSRMSTPVPTGLTDGTATSSAFLGEFMCRLLQHLTPRAGVLRSLEKDKRLITPAIWELHVRALLRPYRRSAGSSSSLASDAGEDDDDIDDLFPEDVAFGALPTHVKIELLKRVCDRVFEEGADVVRDVDSEEMRCAPLGIDEKGRSYWLFGETRLYREKPLPKLRKQGSTPPMEDYTFELCTSIFHCLHRYVPKHDHRASLLPHMKLARTPKDWGVWMMRFKSSRKVAERMLHEALCEIGEEVIEKIEVQLVARAREKERLEKLRLLNAMPKKRSSRIESKKKEVEEHQRAEEMRRVEAEQAEQRKAEKDRAKRERRRAEKEAIKMAEKRLDIEVRGFFKSLLAPTPTPTTPVSESTPAPDATPDFTPDTVQDTTPPPRQRVTRYGGAAIRQPSEEKEPLTLLRRRLPDDLGTAVAKLKETVALLDGDVKPRVEILRKAEEELEEFEQNGRAKVGFPELGSLKVGFDVNHQAITNPLVKSLLRDTVSLLLSQPCSDDFAVPVDVVKFKIFDYPKIIKRPMDLSTIYKKIMLDRYNGVKTEAQEANMEESGSDEDGKACEDNSRVGFIGFVADLRQIVWNCVVYNHEESSITQLARELEWLATRLLRCLFGDEEWDEEAWKNRKDGNVVVKLTVPSSKRTWEKLDGREAEKNKKRREKEKPPLMFDKHPTSAPNTTVLPTTPVTLPSTASRTYGEASSSPYFVFANQQATRPEYAHPAAALSPASSLPSSEYPQQPHQQTSFNNIFPHNGTTAYETGSGAIENGAANGVPEGPEAQVLQEQGQTQSVNESAKSWKWVGYKG</sequence>
<keyword evidence="1 2" id="KW-0103">Bromodomain</keyword>
<dbReference type="InterPro" id="IPR036427">
    <property type="entry name" value="Bromodomain-like_sf"/>
</dbReference>
<evidence type="ECO:0000259" key="4">
    <source>
        <dbReference type="PROSITE" id="PS50014"/>
    </source>
</evidence>
<feature type="compositionally biased region" description="Low complexity" evidence="3">
    <location>
        <begin position="737"/>
        <end position="748"/>
    </location>
</feature>
<feature type="region of interest" description="Disordered" evidence="3">
    <location>
        <begin position="708"/>
        <end position="748"/>
    </location>
</feature>
<dbReference type="AlphaFoldDB" id="A0A433QV06"/>
<dbReference type="GO" id="GO:0006355">
    <property type="term" value="P:regulation of DNA-templated transcription"/>
    <property type="evidence" value="ECO:0007669"/>
    <property type="project" value="InterPro"/>
</dbReference>
<protein>
    <recommendedName>
        <fullName evidence="4">Bromo domain-containing protein</fullName>
    </recommendedName>
</protein>
<reference evidence="5 6" key="1">
    <citation type="journal article" date="2018" name="New Phytol.">
        <title>Phylogenomics of Endogonaceae and evolution of mycorrhizas within Mucoromycota.</title>
        <authorList>
            <person name="Chang Y."/>
            <person name="Desiro A."/>
            <person name="Na H."/>
            <person name="Sandor L."/>
            <person name="Lipzen A."/>
            <person name="Clum A."/>
            <person name="Barry K."/>
            <person name="Grigoriev I.V."/>
            <person name="Martin F.M."/>
            <person name="Stajich J.E."/>
            <person name="Smith M.E."/>
            <person name="Bonito G."/>
            <person name="Spatafora J.W."/>
        </authorList>
    </citation>
    <scope>NUCLEOTIDE SEQUENCE [LARGE SCALE GENOMIC DNA]</scope>
    <source>
        <strain evidence="5 6">AD002</strain>
    </source>
</reference>
<gene>
    <name evidence="5" type="ORF">BC938DRAFT_470990</name>
</gene>
<dbReference type="PROSITE" id="PS50014">
    <property type="entry name" value="BROMODOMAIN_2"/>
    <property type="match status" value="1"/>
</dbReference>
<dbReference type="Gene3D" id="1.20.920.10">
    <property type="entry name" value="Bromodomain-like"/>
    <property type="match status" value="1"/>
</dbReference>
<feature type="region of interest" description="Disordered" evidence="3">
    <location>
        <begin position="337"/>
        <end position="386"/>
    </location>
</feature>
<dbReference type="Proteomes" id="UP000274822">
    <property type="component" value="Unassembled WGS sequence"/>
</dbReference>
<feature type="compositionally biased region" description="Low complexity" evidence="3">
    <location>
        <begin position="423"/>
        <end position="440"/>
    </location>
</feature>
<accession>A0A433QV06</accession>
<dbReference type="SUPFAM" id="SSF47370">
    <property type="entry name" value="Bromodomain"/>
    <property type="match status" value="1"/>
</dbReference>
<feature type="compositionally biased region" description="Polar residues" evidence="3">
    <location>
        <begin position="61"/>
        <end position="78"/>
    </location>
</feature>
<feature type="compositionally biased region" description="Basic and acidic residues" evidence="3">
    <location>
        <begin position="723"/>
        <end position="734"/>
    </location>
</feature>
<dbReference type="InterPro" id="IPR028938">
    <property type="entry name" value="Rsf1-like"/>
</dbReference>
<evidence type="ECO:0000313" key="5">
    <source>
        <dbReference type="EMBL" id="RUS33588.1"/>
    </source>
</evidence>
<dbReference type="InterPro" id="IPR001487">
    <property type="entry name" value="Bromodomain"/>
</dbReference>
<organism evidence="5 6">
    <name type="scientific">Jimgerdemannia flammicorona</name>
    <dbReference type="NCBI Taxonomy" id="994334"/>
    <lineage>
        <taxon>Eukaryota</taxon>
        <taxon>Fungi</taxon>
        <taxon>Fungi incertae sedis</taxon>
        <taxon>Mucoromycota</taxon>
        <taxon>Mucoromycotina</taxon>
        <taxon>Endogonomycetes</taxon>
        <taxon>Endogonales</taxon>
        <taxon>Endogonaceae</taxon>
        <taxon>Jimgerdemannia</taxon>
    </lineage>
</organism>
<feature type="domain" description="Bromo" evidence="4">
    <location>
        <begin position="556"/>
        <end position="657"/>
    </location>
</feature>